<keyword evidence="5 7" id="KW-1133">Transmembrane helix</keyword>
<accession>A0AAU7VB50</accession>
<dbReference type="RefSeq" id="WP_350258869.1">
    <property type="nucleotide sequence ID" value="NZ_CP138335.1"/>
</dbReference>
<dbReference type="GO" id="GO:0005886">
    <property type="term" value="C:plasma membrane"/>
    <property type="evidence" value="ECO:0007669"/>
    <property type="project" value="UniProtKB-SubCell"/>
</dbReference>
<organism evidence="9">
    <name type="scientific">Scrofimicrobium appendicitidis</name>
    <dbReference type="NCBI Taxonomy" id="3079930"/>
    <lineage>
        <taxon>Bacteria</taxon>
        <taxon>Bacillati</taxon>
        <taxon>Actinomycetota</taxon>
        <taxon>Actinomycetes</taxon>
        <taxon>Actinomycetales</taxon>
        <taxon>Actinomycetaceae</taxon>
        <taxon>Scrofimicrobium</taxon>
    </lineage>
</organism>
<dbReference type="PANTHER" id="PTHR43744">
    <property type="entry name" value="ABC TRANSPORTER PERMEASE PROTEIN MG189-RELATED-RELATED"/>
    <property type="match status" value="1"/>
</dbReference>
<dbReference type="InterPro" id="IPR035906">
    <property type="entry name" value="MetI-like_sf"/>
</dbReference>
<feature type="transmembrane region" description="Helical" evidence="7">
    <location>
        <begin position="239"/>
        <end position="260"/>
    </location>
</feature>
<dbReference type="PROSITE" id="PS50928">
    <property type="entry name" value="ABC_TM1"/>
    <property type="match status" value="1"/>
</dbReference>
<evidence type="ECO:0000256" key="5">
    <source>
        <dbReference type="ARBA" id="ARBA00022989"/>
    </source>
</evidence>
<evidence type="ECO:0000256" key="6">
    <source>
        <dbReference type="ARBA" id="ARBA00023136"/>
    </source>
</evidence>
<keyword evidence="6 7" id="KW-0472">Membrane</keyword>
<reference evidence="9" key="1">
    <citation type="submission" date="2023-11" db="EMBL/GenBank/DDBJ databases">
        <title>Scrofimicrobium hongkongense sp. nov., isolated from a patient with peritonitis.</title>
        <authorList>
            <person name="Lao H.Y."/>
            <person name="Wong A.Y.P."/>
            <person name="Ng T.L."/>
            <person name="Wong R.Y.L."/>
            <person name="Yau M.C.Y."/>
            <person name="Lam J.Y.W."/>
            <person name="Siu G.K.H."/>
        </authorList>
    </citation>
    <scope>NUCLEOTIDE SEQUENCE</scope>
    <source>
        <strain evidence="9">R131</strain>
    </source>
</reference>
<dbReference type="Pfam" id="PF00528">
    <property type="entry name" value="BPD_transp_1"/>
    <property type="match status" value="1"/>
</dbReference>
<name>A0AAU7VB50_9ACTO</name>
<dbReference type="CDD" id="cd06261">
    <property type="entry name" value="TM_PBP2"/>
    <property type="match status" value="1"/>
</dbReference>
<evidence type="ECO:0000256" key="7">
    <source>
        <dbReference type="RuleBase" id="RU363032"/>
    </source>
</evidence>
<feature type="domain" description="ABC transmembrane type-1" evidence="8">
    <location>
        <begin position="70"/>
        <end position="260"/>
    </location>
</feature>
<sequence length="275" mass="30527">MFNKKNNPFWVLLTIIFLGILLIASIYPLYWMFAAATRPNSEIFTSELPGTSFLANMEWLTATMPFWRILANSLVVSLATAGGTVFFGAMAGYAFTQFEFRGKKVLFGLVLLTMMLPIQVSLVPLFIIMNKLSWTDSYWALIVPFLVTPFGVFLMRQQLLSFPKELVESARIDGASELKIFTSMVLPNIKPAAATVAIITFTQQWGNFIYHLVVLTKSDMYTVPLMLSTLVQPGYVTQYGAVMAAALVGLVPMIVIFAFFQKYFVSGALAGAVKG</sequence>
<keyword evidence="2 7" id="KW-0813">Transport</keyword>
<proteinExistence type="inferred from homology"/>
<evidence type="ECO:0000313" key="9">
    <source>
        <dbReference type="EMBL" id="XBW08669.1"/>
    </source>
</evidence>
<evidence type="ECO:0000256" key="2">
    <source>
        <dbReference type="ARBA" id="ARBA00022448"/>
    </source>
</evidence>
<dbReference type="Gene3D" id="1.10.3720.10">
    <property type="entry name" value="MetI-like"/>
    <property type="match status" value="1"/>
</dbReference>
<dbReference type="InterPro" id="IPR000515">
    <property type="entry name" value="MetI-like"/>
</dbReference>
<comment type="similarity">
    <text evidence="7">Belongs to the binding-protein-dependent transport system permease family.</text>
</comment>
<dbReference type="GO" id="GO:0055085">
    <property type="term" value="P:transmembrane transport"/>
    <property type="evidence" value="ECO:0007669"/>
    <property type="project" value="InterPro"/>
</dbReference>
<feature type="transmembrane region" description="Helical" evidence="7">
    <location>
        <begin position="138"/>
        <end position="155"/>
    </location>
</feature>
<evidence type="ECO:0000256" key="1">
    <source>
        <dbReference type="ARBA" id="ARBA00004651"/>
    </source>
</evidence>
<feature type="transmembrane region" description="Helical" evidence="7">
    <location>
        <begin position="105"/>
        <end position="126"/>
    </location>
</feature>
<feature type="transmembrane region" description="Helical" evidence="7">
    <location>
        <begin position="69"/>
        <end position="93"/>
    </location>
</feature>
<gene>
    <name evidence="9" type="ORF">SAC06_03680</name>
</gene>
<keyword evidence="3" id="KW-1003">Cell membrane</keyword>
<dbReference type="PANTHER" id="PTHR43744:SF8">
    <property type="entry name" value="SN-GLYCEROL-3-PHOSPHATE TRANSPORT SYSTEM PERMEASE PROTEIN UGPE"/>
    <property type="match status" value="1"/>
</dbReference>
<comment type="subcellular location">
    <subcellularLocation>
        <location evidence="1 7">Cell membrane</location>
        <topology evidence="1 7">Multi-pass membrane protein</topology>
    </subcellularLocation>
</comment>
<feature type="transmembrane region" description="Helical" evidence="7">
    <location>
        <begin position="9"/>
        <end position="30"/>
    </location>
</feature>
<evidence type="ECO:0000256" key="4">
    <source>
        <dbReference type="ARBA" id="ARBA00022692"/>
    </source>
</evidence>
<dbReference type="EMBL" id="CP138335">
    <property type="protein sequence ID" value="XBW08669.1"/>
    <property type="molecule type" value="Genomic_DNA"/>
</dbReference>
<evidence type="ECO:0000259" key="8">
    <source>
        <dbReference type="PROSITE" id="PS50928"/>
    </source>
</evidence>
<dbReference type="AlphaFoldDB" id="A0AAU7VB50"/>
<evidence type="ECO:0000256" key="3">
    <source>
        <dbReference type="ARBA" id="ARBA00022475"/>
    </source>
</evidence>
<dbReference type="SUPFAM" id="SSF161098">
    <property type="entry name" value="MetI-like"/>
    <property type="match status" value="1"/>
</dbReference>
<keyword evidence="4 7" id="KW-0812">Transmembrane</keyword>
<protein>
    <submittedName>
        <fullName evidence="9">Carbohydrate ABC transporter permease</fullName>
    </submittedName>
</protein>
<dbReference type="KEGG" id="sapp:SAC06_03680"/>